<protein>
    <recommendedName>
        <fullName evidence="2">CAAX prenyl protease 2/Lysostaphin resistance protein A-like domain-containing protein</fullName>
    </recommendedName>
</protein>
<dbReference type="RefSeq" id="WP_130286995.1">
    <property type="nucleotide sequence ID" value="NZ_SGXE01000002.1"/>
</dbReference>
<comment type="caution">
    <text evidence="3">The sequence shown here is derived from an EMBL/GenBank/DDBJ whole genome shotgun (WGS) entry which is preliminary data.</text>
</comment>
<dbReference type="GO" id="GO:0080120">
    <property type="term" value="P:CAAX-box protein maturation"/>
    <property type="evidence" value="ECO:0007669"/>
    <property type="project" value="UniProtKB-ARBA"/>
</dbReference>
<evidence type="ECO:0000313" key="4">
    <source>
        <dbReference type="Proteomes" id="UP000292262"/>
    </source>
</evidence>
<proteinExistence type="predicted"/>
<feature type="transmembrane region" description="Helical" evidence="1">
    <location>
        <begin position="36"/>
        <end position="55"/>
    </location>
</feature>
<accession>A0A4Q7P1Z7</accession>
<keyword evidence="1" id="KW-1133">Transmembrane helix</keyword>
<feature type="transmembrane region" description="Helical" evidence="1">
    <location>
        <begin position="110"/>
        <end position="129"/>
    </location>
</feature>
<organism evidence="3 4">
    <name type="scientific">Aquimarina brevivitae</name>
    <dbReference type="NCBI Taxonomy" id="323412"/>
    <lineage>
        <taxon>Bacteria</taxon>
        <taxon>Pseudomonadati</taxon>
        <taxon>Bacteroidota</taxon>
        <taxon>Flavobacteriia</taxon>
        <taxon>Flavobacteriales</taxon>
        <taxon>Flavobacteriaceae</taxon>
        <taxon>Aquimarina</taxon>
    </lineage>
</organism>
<evidence type="ECO:0000313" key="3">
    <source>
        <dbReference type="EMBL" id="RZS93891.1"/>
    </source>
</evidence>
<reference evidence="3 4" key="1">
    <citation type="submission" date="2019-02" db="EMBL/GenBank/DDBJ databases">
        <title>Genomic Encyclopedia of Type Strains, Phase IV (KMG-IV): sequencing the most valuable type-strain genomes for metagenomic binning, comparative biology and taxonomic classification.</title>
        <authorList>
            <person name="Goeker M."/>
        </authorList>
    </citation>
    <scope>NUCLEOTIDE SEQUENCE [LARGE SCALE GENOMIC DNA]</scope>
    <source>
        <strain evidence="3 4">DSM 17196</strain>
    </source>
</reference>
<dbReference type="GO" id="GO:0004175">
    <property type="term" value="F:endopeptidase activity"/>
    <property type="evidence" value="ECO:0007669"/>
    <property type="project" value="UniProtKB-ARBA"/>
</dbReference>
<evidence type="ECO:0000256" key="1">
    <source>
        <dbReference type="SAM" id="Phobius"/>
    </source>
</evidence>
<dbReference type="OrthoDB" id="193898at2"/>
<feature type="transmembrane region" description="Helical" evidence="1">
    <location>
        <begin position="135"/>
        <end position="153"/>
    </location>
</feature>
<dbReference type="Pfam" id="PF02517">
    <property type="entry name" value="Rce1-like"/>
    <property type="match status" value="1"/>
</dbReference>
<gene>
    <name evidence="3" type="ORF">EV197_2472</name>
</gene>
<sequence length="244" mass="28163">MIGIAVLLVLSHVLLKFILKKNLMVLGWTPIGRQLFTFLCGTVLALVIHFLTVYLSELLGLQTFTYNDNYACSMLFRSLFYHLQSAFTEELVFRGALLFIVMNRFGIRKALFISAFFFGIYHWFSYNIWDKHLIAYVYVFIATGFMGYVYGYSYAKSGTILLPLGLHLGWNYLATLCCDAVPYGELLFESARAVTYDEKVETWYSLLKAIMPPLLMLLTLRILYAKQWLILKHMKGTTINQTKV</sequence>
<dbReference type="PANTHER" id="PTHR39430:SF1">
    <property type="entry name" value="PROTEASE"/>
    <property type="match status" value="1"/>
</dbReference>
<evidence type="ECO:0000259" key="2">
    <source>
        <dbReference type="Pfam" id="PF02517"/>
    </source>
</evidence>
<dbReference type="EMBL" id="SGXE01000002">
    <property type="protein sequence ID" value="RZS93891.1"/>
    <property type="molecule type" value="Genomic_DNA"/>
</dbReference>
<dbReference type="PANTHER" id="PTHR39430">
    <property type="entry name" value="MEMBRANE-ASSOCIATED PROTEASE-RELATED"/>
    <property type="match status" value="1"/>
</dbReference>
<dbReference type="Proteomes" id="UP000292262">
    <property type="component" value="Unassembled WGS sequence"/>
</dbReference>
<feature type="domain" description="CAAX prenyl protease 2/Lysostaphin resistance protein A-like" evidence="2">
    <location>
        <begin position="75"/>
        <end position="173"/>
    </location>
</feature>
<keyword evidence="1" id="KW-0812">Transmembrane</keyword>
<feature type="transmembrane region" description="Helical" evidence="1">
    <location>
        <begin position="203"/>
        <end position="224"/>
    </location>
</feature>
<dbReference type="AlphaFoldDB" id="A0A4Q7P1Z7"/>
<name>A0A4Q7P1Z7_9FLAO</name>
<dbReference type="InterPro" id="IPR003675">
    <property type="entry name" value="Rce1/LyrA-like_dom"/>
</dbReference>
<keyword evidence="1" id="KW-0472">Membrane</keyword>
<feature type="transmembrane region" description="Helical" evidence="1">
    <location>
        <begin position="160"/>
        <end position="183"/>
    </location>
</feature>
<keyword evidence="4" id="KW-1185">Reference proteome</keyword>